<dbReference type="InterPro" id="IPR051842">
    <property type="entry name" value="uS12_prolyl_hydroxylase"/>
</dbReference>
<evidence type="ECO:0000256" key="1">
    <source>
        <dbReference type="ARBA" id="ARBA00001961"/>
    </source>
</evidence>
<keyword evidence="2" id="KW-0479">Metal-binding</keyword>
<dbReference type="RefSeq" id="WP_065877728.1">
    <property type="nucleotide sequence ID" value="NZ_SPVI01000001.1"/>
</dbReference>
<comment type="caution">
    <text evidence="9">The sequence shown here is derived from an EMBL/GenBank/DDBJ whole genome shotgun (WGS) entry which is preliminary data.</text>
</comment>
<keyword evidence="5" id="KW-0560">Oxidoreductase</keyword>
<dbReference type="Pfam" id="PF13661">
    <property type="entry name" value="2OG-FeII_Oxy_4"/>
    <property type="match status" value="1"/>
</dbReference>
<protein>
    <submittedName>
        <fullName evidence="9">2OG-Fe(II) oxygenase</fullName>
    </submittedName>
</protein>
<dbReference type="InterPro" id="IPR039558">
    <property type="entry name" value="TPA1/OFD1_N"/>
</dbReference>
<dbReference type="SMART" id="SM00702">
    <property type="entry name" value="P4Hc"/>
    <property type="match status" value="1"/>
</dbReference>
<feature type="region of interest" description="Disordered" evidence="7">
    <location>
        <begin position="213"/>
        <end position="234"/>
    </location>
</feature>
<keyword evidence="4" id="KW-0223">Dioxygenase</keyword>
<evidence type="ECO:0000256" key="2">
    <source>
        <dbReference type="ARBA" id="ARBA00022723"/>
    </source>
</evidence>
<gene>
    <name evidence="9" type="ORF">E4T65_01340</name>
</gene>
<feature type="domain" description="Fe2OG dioxygenase" evidence="8">
    <location>
        <begin position="105"/>
        <end position="207"/>
    </location>
</feature>
<dbReference type="GO" id="GO:0005506">
    <property type="term" value="F:iron ion binding"/>
    <property type="evidence" value="ECO:0007669"/>
    <property type="project" value="InterPro"/>
</dbReference>
<evidence type="ECO:0000256" key="5">
    <source>
        <dbReference type="ARBA" id="ARBA00023002"/>
    </source>
</evidence>
<dbReference type="PANTHER" id="PTHR12117:SF0">
    <property type="entry name" value="PROLYL 3-HYDROXYLASE OGFOD1"/>
    <property type="match status" value="1"/>
</dbReference>
<dbReference type="InterPro" id="IPR005123">
    <property type="entry name" value="Oxoglu/Fe-dep_dioxygenase_dom"/>
</dbReference>
<dbReference type="PANTHER" id="PTHR12117">
    <property type="entry name" value="HISTONE ACETYLTRANSFERASE COMPLEX"/>
    <property type="match status" value="1"/>
</dbReference>
<evidence type="ECO:0000256" key="3">
    <source>
        <dbReference type="ARBA" id="ARBA00022896"/>
    </source>
</evidence>
<dbReference type="GO" id="GO:0016705">
    <property type="term" value="F:oxidoreductase activity, acting on paired donors, with incorporation or reduction of molecular oxygen"/>
    <property type="evidence" value="ECO:0007669"/>
    <property type="project" value="InterPro"/>
</dbReference>
<dbReference type="GO" id="GO:0031418">
    <property type="term" value="F:L-ascorbic acid binding"/>
    <property type="evidence" value="ECO:0007669"/>
    <property type="project" value="UniProtKB-KW"/>
</dbReference>
<accession>A0A4Y9TQ50</accession>
<evidence type="ECO:0000313" key="9">
    <source>
        <dbReference type="EMBL" id="TFW45127.1"/>
    </source>
</evidence>
<sequence>MIDLSKLSANRLKSAPYSWAQIDALYSPEDAKALARTYPHDHFKTVSGYGGAKDYEYEARQLIAMGSHEVVNPQALSRAWLALSDSLRSAQYRHAMSTLTGQDLSHAPMEVNVFHYGPGANLGPHPDLDDKRVTHILYFNETWNPADGGCLQILGSADPADVVAQVPPVIGNSAVLVRADNSWHAVSRVVDGCRSSRRSVTVTFYRPGSRSSMWPADDPTPLHPYSEPNNATLV</sequence>
<reference evidence="9 10" key="1">
    <citation type="submission" date="2019-03" db="EMBL/GenBank/DDBJ databases">
        <title>Biocontrol and xenobiotic degradation properties of endophytic Pseudomonas fluorescens strain BRZ63.</title>
        <authorList>
            <person name="Chlebek D.A."/>
            <person name="Pinski A."/>
            <person name="Zur J.P."/>
            <person name="Michalska J."/>
            <person name="Hupert-Kocurek K.T."/>
        </authorList>
    </citation>
    <scope>NUCLEOTIDE SEQUENCE [LARGE SCALE GENOMIC DNA]</scope>
    <source>
        <strain evidence="9 10">BRZ63</strain>
    </source>
</reference>
<keyword evidence="3" id="KW-0847">Vitamin C</keyword>
<dbReference type="GO" id="GO:0051213">
    <property type="term" value="F:dioxygenase activity"/>
    <property type="evidence" value="ECO:0007669"/>
    <property type="project" value="UniProtKB-KW"/>
</dbReference>
<evidence type="ECO:0000313" key="10">
    <source>
        <dbReference type="Proteomes" id="UP000297322"/>
    </source>
</evidence>
<evidence type="ECO:0000256" key="6">
    <source>
        <dbReference type="ARBA" id="ARBA00023004"/>
    </source>
</evidence>
<evidence type="ECO:0000256" key="7">
    <source>
        <dbReference type="SAM" id="MobiDB-lite"/>
    </source>
</evidence>
<evidence type="ECO:0000259" key="8">
    <source>
        <dbReference type="PROSITE" id="PS51471"/>
    </source>
</evidence>
<name>A0A4Y9TQ50_PSEFL</name>
<dbReference type="AlphaFoldDB" id="A0A4Y9TQ50"/>
<organism evidence="9 10">
    <name type="scientific">Pseudomonas fluorescens</name>
    <dbReference type="NCBI Taxonomy" id="294"/>
    <lineage>
        <taxon>Bacteria</taxon>
        <taxon>Pseudomonadati</taxon>
        <taxon>Pseudomonadota</taxon>
        <taxon>Gammaproteobacteria</taxon>
        <taxon>Pseudomonadales</taxon>
        <taxon>Pseudomonadaceae</taxon>
        <taxon>Pseudomonas</taxon>
    </lineage>
</organism>
<keyword evidence="6" id="KW-0408">Iron</keyword>
<dbReference type="Proteomes" id="UP000297322">
    <property type="component" value="Unassembled WGS sequence"/>
</dbReference>
<comment type="cofactor">
    <cofactor evidence="1">
        <name>L-ascorbate</name>
        <dbReference type="ChEBI" id="CHEBI:38290"/>
    </cofactor>
</comment>
<dbReference type="Gene3D" id="2.60.120.620">
    <property type="entry name" value="q2cbj1_9rhob like domain"/>
    <property type="match status" value="1"/>
</dbReference>
<proteinExistence type="predicted"/>
<dbReference type="InterPro" id="IPR006620">
    <property type="entry name" value="Pro_4_hyd_alph"/>
</dbReference>
<dbReference type="PROSITE" id="PS51471">
    <property type="entry name" value="FE2OG_OXY"/>
    <property type="match status" value="1"/>
</dbReference>
<evidence type="ECO:0000256" key="4">
    <source>
        <dbReference type="ARBA" id="ARBA00022964"/>
    </source>
</evidence>
<dbReference type="EMBL" id="SPVI01000001">
    <property type="protein sequence ID" value="TFW45127.1"/>
    <property type="molecule type" value="Genomic_DNA"/>
</dbReference>